<dbReference type="AlphaFoldDB" id="A0A9X0R6W2"/>
<dbReference type="InterPro" id="IPR019591">
    <property type="entry name" value="Mrp/NBP35_ATP-bd"/>
</dbReference>
<dbReference type="Gene3D" id="3.40.50.300">
    <property type="entry name" value="P-loop containing nucleotide triphosphate hydrolases"/>
    <property type="match status" value="1"/>
</dbReference>
<evidence type="ECO:0000313" key="8">
    <source>
        <dbReference type="EMBL" id="MBC5850753.1"/>
    </source>
</evidence>
<sequence length="359" mass="38594">MLTFTSKHDFCSWLNQFSHPNLISDWAHSPGVVQVTASGQFAIHIPFAAHALRQELQAWITNQQQTKAVAAFDYSVNVTPKALITKVPHGVKGVKNIIAVTSAKGGVGKSTTAANLALAIAGSGAKVGLLDADIYGPSVPMMFGTQDAKPSVRDNKWMQPVKAHGIYTHSIGYLVDKADAAIWRGPMASKALAQLVNETEWPELDYLVVDMPPGTGDIQLTLSQQIPVTGAVIVTTPQDLALADARKGAAMFAKVDVPVVGLIENMSYHICRHCGEKEAIFGVGGAQTLATEYGLSLLAQIPLHVTLREDIDAGKPTVIARPDSEHSQQYYALAERICASLYWQGKAKPQTIDLTFVSE</sequence>
<evidence type="ECO:0000256" key="2">
    <source>
        <dbReference type="ARBA" id="ARBA00022741"/>
    </source>
</evidence>
<comment type="caution">
    <text evidence="8">The sequence shown here is derived from an EMBL/GenBank/DDBJ whole genome shotgun (WGS) entry which is preliminary data.</text>
</comment>
<keyword evidence="7" id="KW-0378">Hydrolase</keyword>
<dbReference type="InterPro" id="IPR000808">
    <property type="entry name" value="Mrp-like_CS"/>
</dbReference>
<keyword evidence="3 7" id="KW-0067">ATP-binding</keyword>
<dbReference type="GO" id="GO:0046872">
    <property type="term" value="F:metal ion binding"/>
    <property type="evidence" value="ECO:0007669"/>
    <property type="project" value="UniProtKB-KW"/>
</dbReference>
<dbReference type="EMBL" id="JACRUP010000003">
    <property type="protein sequence ID" value="MBC5850753.1"/>
    <property type="molecule type" value="Genomic_DNA"/>
</dbReference>
<evidence type="ECO:0000256" key="5">
    <source>
        <dbReference type="ARBA" id="ARBA00023014"/>
    </source>
</evidence>
<comment type="subunit">
    <text evidence="7">Homodimer.</text>
</comment>
<gene>
    <name evidence="8" type="primary">apbC</name>
    <name evidence="8" type="ORF">H8Q88_07225</name>
</gene>
<dbReference type="GO" id="GO:0016887">
    <property type="term" value="F:ATP hydrolysis activity"/>
    <property type="evidence" value="ECO:0007669"/>
    <property type="project" value="UniProtKB-UniRule"/>
</dbReference>
<reference evidence="8" key="1">
    <citation type="submission" date="2020-08" db="EMBL/GenBank/DDBJ databases">
        <title>Genome Sequencing and Pan-Genome Analysis of Migratory bird Vibrio Strains, Inner Mongolia.</title>
        <authorList>
            <person name="Zheng L."/>
        </authorList>
    </citation>
    <scope>NUCLEOTIDE SEQUENCE</scope>
    <source>
        <strain evidence="8">M13F</strain>
    </source>
</reference>
<keyword evidence="5 7" id="KW-0411">Iron-sulfur</keyword>
<dbReference type="HAMAP" id="MF_02040">
    <property type="entry name" value="Mrp_NBP35"/>
    <property type="match status" value="1"/>
</dbReference>
<keyword evidence="9" id="KW-1185">Reference proteome</keyword>
<keyword evidence="4 7" id="KW-0408">Iron</keyword>
<evidence type="ECO:0000256" key="1">
    <source>
        <dbReference type="ARBA" id="ARBA00022723"/>
    </source>
</evidence>
<dbReference type="RefSeq" id="WP_170904345.1">
    <property type="nucleotide sequence ID" value="NZ_CAWQCN010000023.1"/>
</dbReference>
<dbReference type="SUPFAM" id="SSF52540">
    <property type="entry name" value="P-loop containing nucleoside triphosphate hydrolases"/>
    <property type="match status" value="1"/>
</dbReference>
<dbReference type="InterPro" id="IPR044304">
    <property type="entry name" value="NUBPL-like"/>
</dbReference>
<keyword evidence="2 7" id="KW-0547">Nucleotide-binding</keyword>
<comment type="similarity">
    <text evidence="6 7">Belongs to the Mrp/NBP35 ATP-binding proteins family.</text>
</comment>
<dbReference type="PANTHER" id="PTHR42961:SF2">
    <property type="entry name" value="IRON-SULFUR PROTEIN NUBPL"/>
    <property type="match status" value="1"/>
</dbReference>
<dbReference type="GO" id="GO:0051539">
    <property type="term" value="F:4 iron, 4 sulfur cluster binding"/>
    <property type="evidence" value="ECO:0007669"/>
    <property type="project" value="TreeGrafter"/>
</dbReference>
<proteinExistence type="inferred from homology"/>
<accession>A0A9X0R6W2</accession>
<dbReference type="GO" id="GO:0140663">
    <property type="term" value="F:ATP-dependent FeS chaperone activity"/>
    <property type="evidence" value="ECO:0007669"/>
    <property type="project" value="InterPro"/>
</dbReference>
<dbReference type="PANTHER" id="PTHR42961">
    <property type="entry name" value="IRON-SULFUR PROTEIN NUBPL"/>
    <property type="match status" value="1"/>
</dbReference>
<evidence type="ECO:0000256" key="6">
    <source>
        <dbReference type="ARBA" id="ARBA00024036"/>
    </source>
</evidence>
<dbReference type="NCBIfam" id="NF008669">
    <property type="entry name" value="PRK11670.1"/>
    <property type="match status" value="1"/>
</dbReference>
<evidence type="ECO:0000256" key="7">
    <source>
        <dbReference type="HAMAP-Rule" id="MF_02040"/>
    </source>
</evidence>
<dbReference type="PROSITE" id="PS01215">
    <property type="entry name" value="MRP"/>
    <property type="match status" value="1"/>
</dbReference>
<evidence type="ECO:0000313" key="9">
    <source>
        <dbReference type="Proteomes" id="UP000615796"/>
    </source>
</evidence>
<protein>
    <recommendedName>
        <fullName evidence="7">Iron-sulfur cluster carrier protein</fullName>
    </recommendedName>
</protein>
<evidence type="ECO:0000256" key="3">
    <source>
        <dbReference type="ARBA" id="ARBA00022840"/>
    </source>
</evidence>
<keyword evidence="1 7" id="KW-0479">Metal-binding</keyword>
<evidence type="ECO:0000256" key="4">
    <source>
        <dbReference type="ARBA" id="ARBA00023004"/>
    </source>
</evidence>
<dbReference type="Pfam" id="PF10609">
    <property type="entry name" value="ParA"/>
    <property type="match status" value="1"/>
</dbReference>
<dbReference type="GO" id="GO:0016226">
    <property type="term" value="P:iron-sulfur cluster assembly"/>
    <property type="evidence" value="ECO:0007669"/>
    <property type="project" value="InterPro"/>
</dbReference>
<organism evidence="8 9">
    <name type="scientific">Vibrio metschnikovii</name>
    <dbReference type="NCBI Taxonomy" id="28172"/>
    <lineage>
        <taxon>Bacteria</taxon>
        <taxon>Pseudomonadati</taxon>
        <taxon>Pseudomonadota</taxon>
        <taxon>Gammaproteobacteria</taxon>
        <taxon>Vibrionales</taxon>
        <taxon>Vibrionaceae</taxon>
        <taxon>Vibrio</taxon>
    </lineage>
</organism>
<dbReference type="InterPro" id="IPR033756">
    <property type="entry name" value="YlxH/NBP35"/>
</dbReference>
<comment type="function">
    <text evidence="7">Binds and transfers iron-sulfur (Fe-S) clusters to target apoproteins. Can hydrolyze ATP.</text>
</comment>
<feature type="binding site" evidence="7">
    <location>
        <begin position="103"/>
        <end position="110"/>
    </location>
    <ligand>
        <name>ATP</name>
        <dbReference type="ChEBI" id="CHEBI:30616"/>
    </ligand>
</feature>
<dbReference type="GO" id="GO:0005829">
    <property type="term" value="C:cytosol"/>
    <property type="evidence" value="ECO:0007669"/>
    <property type="project" value="TreeGrafter"/>
</dbReference>
<dbReference type="CDD" id="cd02037">
    <property type="entry name" value="Mrp_NBP35"/>
    <property type="match status" value="1"/>
</dbReference>
<dbReference type="Proteomes" id="UP000615796">
    <property type="component" value="Unassembled WGS sequence"/>
</dbReference>
<dbReference type="InterPro" id="IPR027417">
    <property type="entry name" value="P-loop_NTPase"/>
</dbReference>
<dbReference type="GO" id="GO:0005524">
    <property type="term" value="F:ATP binding"/>
    <property type="evidence" value="ECO:0007669"/>
    <property type="project" value="UniProtKB-UniRule"/>
</dbReference>
<dbReference type="FunFam" id="3.40.50.300:FF:000418">
    <property type="entry name" value="Iron-sulfur cluster carrier protein"/>
    <property type="match status" value="1"/>
</dbReference>
<name>A0A9X0R6W2_VIBME</name>